<dbReference type="InterPro" id="IPR014041">
    <property type="entry name" value="ESCRT-II_cplx_Vps25-sub_N"/>
</dbReference>
<evidence type="ECO:0000256" key="2">
    <source>
        <dbReference type="ARBA" id="ARBA00022448"/>
    </source>
</evidence>
<dbReference type="Pfam" id="PF05871">
    <property type="entry name" value="ESCRT-II"/>
    <property type="match status" value="1"/>
</dbReference>
<sequence length="223" mass="25913">MTNIQQQFKFPSIYNFPPFFTRQPNEQTWLAQRQKWIQLILDYSRFNRVWILSDRGKILSQGNVDEDDEQAYSKLNELNIQSDDDDDDDDDNRGIFVNSRVDRSLDVSTINEIFKEMSEKGDATYVSTPQNKKTKTRNFNSIYINWNRSEDWASMLLEWVEKTGQTGTVLTLYEIANGDGSIGQEFHGIHPKILENALEVLVKRGRAQVLKDELNRVAGVKIQ</sequence>
<dbReference type="FunFam" id="1.10.10.10:FF:000141">
    <property type="entry name" value="vacuolar protein-sorting-associated protein 25"/>
    <property type="match status" value="1"/>
</dbReference>
<evidence type="ECO:0000256" key="4">
    <source>
        <dbReference type="ARBA" id="ARBA00030094"/>
    </source>
</evidence>
<comment type="similarity">
    <text evidence="1">Belongs to the VPS25 family.</text>
</comment>
<evidence type="ECO:0000313" key="6">
    <source>
        <dbReference type="Proteomes" id="UP000769528"/>
    </source>
</evidence>
<keyword evidence="6" id="KW-1185">Reference proteome</keyword>
<name>A0A9P8TEU7_9ASCO</name>
<reference evidence="5" key="1">
    <citation type="journal article" date="2021" name="Open Biol.">
        <title>Shared evolutionary footprints suggest mitochondrial oxidative damage underlies multiple complex I losses in fungi.</title>
        <authorList>
            <person name="Schikora-Tamarit M.A."/>
            <person name="Marcet-Houben M."/>
            <person name="Nosek J."/>
            <person name="Gabaldon T."/>
        </authorList>
    </citation>
    <scope>NUCLEOTIDE SEQUENCE</scope>
    <source>
        <strain evidence="5">CBS6341</strain>
    </source>
</reference>
<organism evidence="5 6">
    <name type="scientific">Wickerhamomyces mucosus</name>
    <dbReference type="NCBI Taxonomy" id="1378264"/>
    <lineage>
        <taxon>Eukaryota</taxon>
        <taxon>Fungi</taxon>
        <taxon>Dikarya</taxon>
        <taxon>Ascomycota</taxon>
        <taxon>Saccharomycotina</taxon>
        <taxon>Saccharomycetes</taxon>
        <taxon>Phaffomycetales</taxon>
        <taxon>Wickerhamomycetaceae</taxon>
        <taxon>Wickerhamomyces</taxon>
    </lineage>
</organism>
<dbReference type="InterPro" id="IPR008570">
    <property type="entry name" value="ESCRT-II_cplx_Vps25-sub"/>
</dbReference>
<dbReference type="InterPro" id="IPR036390">
    <property type="entry name" value="WH_DNA-bd_sf"/>
</dbReference>
<dbReference type="PANTHER" id="PTHR13149">
    <property type="entry name" value="VACUOLAR PROTEIN SORTING-ASSOCIATED PROTEIN VPS25"/>
    <property type="match status" value="1"/>
</dbReference>
<evidence type="ECO:0000256" key="1">
    <source>
        <dbReference type="ARBA" id="ARBA00009674"/>
    </source>
</evidence>
<reference evidence="5" key="2">
    <citation type="submission" date="2021-01" db="EMBL/GenBank/DDBJ databases">
        <authorList>
            <person name="Schikora-Tamarit M.A."/>
        </authorList>
    </citation>
    <scope>NUCLEOTIDE SEQUENCE</scope>
    <source>
        <strain evidence="5">CBS6341</strain>
    </source>
</reference>
<keyword evidence="2" id="KW-0813">Transport</keyword>
<dbReference type="PANTHER" id="PTHR13149:SF0">
    <property type="entry name" value="VACUOLAR PROTEIN-SORTING-ASSOCIATED PROTEIN 25"/>
    <property type="match status" value="1"/>
</dbReference>
<protein>
    <recommendedName>
        <fullName evidence="4">ESCRT-II complex subunit VPS25</fullName>
    </recommendedName>
</protein>
<dbReference type="InterPro" id="IPR036388">
    <property type="entry name" value="WH-like_DNA-bd_sf"/>
</dbReference>
<evidence type="ECO:0000256" key="3">
    <source>
        <dbReference type="ARBA" id="ARBA00022927"/>
    </source>
</evidence>
<dbReference type="GO" id="GO:0000814">
    <property type="term" value="C:ESCRT II complex"/>
    <property type="evidence" value="ECO:0007669"/>
    <property type="project" value="InterPro"/>
</dbReference>
<dbReference type="GO" id="GO:0016236">
    <property type="term" value="P:macroautophagy"/>
    <property type="evidence" value="ECO:0007669"/>
    <property type="project" value="UniProtKB-ARBA"/>
</dbReference>
<dbReference type="GO" id="GO:0043328">
    <property type="term" value="P:protein transport to vacuole involved in ubiquitin-dependent protein catabolic process via the multivesicular body sorting pathway"/>
    <property type="evidence" value="ECO:0007669"/>
    <property type="project" value="TreeGrafter"/>
</dbReference>
<proteinExistence type="inferred from homology"/>
<evidence type="ECO:0000313" key="5">
    <source>
        <dbReference type="EMBL" id="KAH3675995.1"/>
    </source>
</evidence>
<keyword evidence="3" id="KW-0653">Protein transport</keyword>
<dbReference type="AlphaFoldDB" id="A0A9P8TEU7"/>
<dbReference type="Gene3D" id="1.10.10.570">
    <property type="entry name" value="Winged helix' DNA-binding domain. Chain C. Domain 1"/>
    <property type="match status" value="1"/>
</dbReference>
<accession>A0A9P8TEU7</accession>
<dbReference type="SUPFAM" id="SSF46785">
    <property type="entry name" value="Winged helix' DNA-binding domain"/>
    <property type="match status" value="2"/>
</dbReference>
<dbReference type="Gene3D" id="1.10.10.10">
    <property type="entry name" value="Winged helix-like DNA-binding domain superfamily/Winged helix DNA-binding domain"/>
    <property type="match status" value="1"/>
</dbReference>
<dbReference type="GO" id="GO:0005198">
    <property type="term" value="F:structural molecule activity"/>
    <property type="evidence" value="ECO:0007669"/>
    <property type="project" value="TreeGrafter"/>
</dbReference>
<dbReference type="EMBL" id="JAEUBF010000681">
    <property type="protein sequence ID" value="KAH3675995.1"/>
    <property type="molecule type" value="Genomic_DNA"/>
</dbReference>
<dbReference type="Proteomes" id="UP000769528">
    <property type="component" value="Unassembled WGS sequence"/>
</dbReference>
<gene>
    <name evidence="5" type="ORF">WICMUC_002291</name>
</gene>
<dbReference type="OrthoDB" id="245150at2759"/>
<dbReference type="GO" id="GO:0042803">
    <property type="term" value="F:protein homodimerization activity"/>
    <property type="evidence" value="ECO:0007669"/>
    <property type="project" value="TreeGrafter"/>
</dbReference>
<comment type="caution">
    <text evidence="5">The sequence shown here is derived from an EMBL/GenBank/DDBJ whole genome shotgun (WGS) entry which is preliminary data.</text>
</comment>